<proteinExistence type="predicted"/>
<protein>
    <submittedName>
        <fullName evidence="1">Uncharacterized protein</fullName>
    </submittedName>
</protein>
<evidence type="ECO:0000313" key="1">
    <source>
        <dbReference type="EMBL" id="RZC61052.1"/>
    </source>
</evidence>
<sequence length="25" mass="2812">MVRFLPDEDGVLIMGTYKSPEVVSE</sequence>
<dbReference type="EMBL" id="CM010719">
    <property type="protein sequence ID" value="RZC61052.1"/>
    <property type="molecule type" value="Genomic_DNA"/>
</dbReference>
<gene>
    <name evidence="1" type="ORF">C5167_022818</name>
</gene>
<dbReference type="AlphaFoldDB" id="A0A4Y7JM10"/>
<accession>A0A4Y7JM10</accession>
<keyword evidence="2" id="KW-1185">Reference proteome</keyword>
<dbReference type="Proteomes" id="UP000316621">
    <property type="component" value="Chromosome 5"/>
</dbReference>
<reference evidence="1 2" key="1">
    <citation type="journal article" date="2018" name="Science">
        <title>The opium poppy genome and morphinan production.</title>
        <authorList>
            <person name="Guo L."/>
            <person name="Winzer T."/>
            <person name="Yang X."/>
            <person name="Li Y."/>
            <person name="Ning Z."/>
            <person name="He Z."/>
            <person name="Teodor R."/>
            <person name="Lu Y."/>
            <person name="Bowser T.A."/>
            <person name="Graham I.A."/>
            <person name="Ye K."/>
        </authorList>
    </citation>
    <scope>NUCLEOTIDE SEQUENCE [LARGE SCALE GENOMIC DNA]</scope>
    <source>
        <strain evidence="2">cv. HN1</strain>
        <tissue evidence="1">Leaves</tissue>
    </source>
</reference>
<name>A0A4Y7JM10_PAPSO</name>
<evidence type="ECO:0000313" key="2">
    <source>
        <dbReference type="Proteomes" id="UP000316621"/>
    </source>
</evidence>
<organism evidence="1 2">
    <name type="scientific">Papaver somniferum</name>
    <name type="common">Opium poppy</name>
    <dbReference type="NCBI Taxonomy" id="3469"/>
    <lineage>
        <taxon>Eukaryota</taxon>
        <taxon>Viridiplantae</taxon>
        <taxon>Streptophyta</taxon>
        <taxon>Embryophyta</taxon>
        <taxon>Tracheophyta</taxon>
        <taxon>Spermatophyta</taxon>
        <taxon>Magnoliopsida</taxon>
        <taxon>Ranunculales</taxon>
        <taxon>Papaveraceae</taxon>
        <taxon>Papaveroideae</taxon>
        <taxon>Papaver</taxon>
    </lineage>
</organism>
<dbReference type="Gramene" id="RZC61052">
    <property type="protein sequence ID" value="RZC61052"/>
    <property type="gene ID" value="C5167_022818"/>
</dbReference>